<evidence type="ECO:0000256" key="2">
    <source>
        <dbReference type="ARBA" id="ARBA00022723"/>
    </source>
</evidence>
<dbReference type="InterPro" id="IPR006620">
    <property type="entry name" value="Pro_4_hyd_alph"/>
</dbReference>
<dbReference type="InterPro" id="IPR005123">
    <property type="entry name" value="Oxoglu/Fe-dep_dioxygenase_dom"/>
</dbReference>
<dbReference type="STRING" id="78915.A0A4P9XSX8"/>
<dbReference type="GO" id="GO:0031418">
    <property type="term" value="F:L-ascorbic acid binding"/>
    <property type="evidence" value="ECO:0007669"/>
    <property type="project" value="InterPro"/>
</dbReference>
<dbReference type="PROSITE" id="PS51471">
    <property type="entry name" value="FE2OG_OXY"/>
    <property type="match status" value="1"/>
</dbReference>
<keyword evidence="5" id="KW-0408">Iron</keyword>
<evidence type="ECO:0000256" key="1">
    <source>
        <dbReference type="ARBA" id="ARBA00001961"/>
    </source>
</evidence>
<sequence>MNVLHRDPLVLLIEDFLQPGEAEHMIAAARPLMERSGIFADGAKTAYSEARTSSNAFLDDGGDHVIRCIEERASLISNVPVNYTEPLQVVWYRRNQEFRPHHDYISAKNLKHDYWAHIGQRYVTMLVYLNEPAKGGNTLFPTLKLDVPPKKNAALFWYNINLDGVEDERTLHGGSPVDEGEKYAINIWQRKMLPHVQAILDASVADD</sequence>
<keyword evidence="8" id="KW-1185">Reference proteome</keyword>
<comment type="cofactor">
    <cofactor evidence="1">
        <name>L-ascorbate</name>
        <dbReference type="ChEBI" id="CHEBI:38290"/>
    </cofactor>
</comment>
<evidence type="ECO:0000256" key="3">
    <source>
        <dbReference type="ARBA" id="ARBA00022964"/>
    </source>
</evidence>
<evidence type="ECO:0000259" key="6">
    <source>
        <dbReference type="PROSITE" id="PS51471"/>
    </source>
</evidence>
<name>A0A4P9XSX8_9FUNG</name>
<organism evidence="7 8">
    <name type="scientific">Thamnocephalis sphaerospora</name>
    <dbReference type="NCBI Taxonomy" id="78915"/>
    <lineage>
        <taxon>Eukaryota</taxon>
        <taxon>Fungi</taxon>
        <taxon>Fungi incertae sedis</taxon>
        <taxon>Zoopagomycota</taxon>
        <taxon>Zoopagomycotina</taxon>
        <taxon>Zoopagomycetes</taxon>
        <taxon>Zoopagales</taxon>
        <taxon>Sigmoideomycetaceae</taxon>
        <taxon>Thamnocephalis</taxon>
    </lineage>
</organism>
<dbReference type="GO" id="GO:0005506">
    <property type="term" value="F:iron ion binding"/>
    <property type="evidence" value="ECO:0007669"/>
    <property type="project" value="InterPro"/>
</dbReference>
<protein>
    <recommendedName>
        <fullName evidence="6">Fe2OG dioxygenase domain-containing protein</fullName>
    </recommendedName>
</protein>
<dbReference type="GO" id="GO:0005783">
    <property type="term" value="C:endoplasmic reticulum"/>
    <property type="evidence" value="ECO:0007669"/>
    <property type="project" value="TreeGrafter"/>
</dbReference>
<dbReference type="OrthoDB" id="420380at2759"/>
<dbReference type="InterPro" id="IPR044862">
    <property type="entry name" value="Pro_4_hyd_alph_FE2OG_OXY"/>
</dbReference>
<dbReference type="AlphaFoldDB" id="A0A4P9XSX8"/>
<evidence type="ECO:0000256" key="4">
    <source>
        <dbReference type="ARBA" id="ARBA00023002"/>
    </source>
</evidence>
<dbReference type="SMART" id="SM00702">
    <property type="entry name" value="P4Hc"/>
    <property type="match status" value="1"/>
</dbReference>
<feature type="domain" description="Fe2OG dioxygenase" evidence="6">
    <location>
        <begin position="83"/>
        <end position="191"/>
    </location>
</feature>
<dbReference type="GO" id="GO:0004656">
    <property type="term" value="F:procollagen-proline 4-dioxygenase activity"/>
    <property type="evidence" value="ECO:0007669"/>
    <property type="project" value="TreeGrafter"/>
</dbReference>
<evidence type="ECO:0000313" key="7">
    <source>
        <dbReference type="EMBL" id="RKP09243.1"/>
    </source>
</evidence>
<dbReference type="Proteomes" id="UP000271241">
    <property type="component" value="Unassembled WGS sequence"/>
</dbReference>
<dbReference type="Pfam" id="PF13640">
    <property type="entry name" value="2OG-FeII_Oxy_3"/>
    <property type="match status" value="1"/>
</dbReference>
<dbReference type="Gene3D" id="2.60.120.620">
    <property type="entry name" value="q2cbj1_9rhob like domain"/>
    <property type="match status" value="1"/>
</dbReference>
<proteinExistence type="predicted"/>
<keyword evidence="2" id="KW-0479">Metal-binding</keyword>
<accession>A0A4P9XSX8</accession>
<keyword evidence="3" id="KW-0223">Dioxygenase</keyword>
<evidence type="ECO:0000313" key="8">
    <source>
        <dbReference type="Proteomes" id="UP000271241"/>
    </source>
</evidence>
<keyword evidence="4" id="KW-0560">Oxidoreductase</keyword>
<reference evidence="8" key="1">
    <citation type="journal article" date="2018" name="Nat. Microbiol.">
        <title>Leveraging single-cell genomics to expand the fungal tree of life.</title>
        <authorList>
            <person name="Ahrendt S.R."/>
            <person name="Quandt C.A."/>
            <person name="Ciobanu D."/>
            <person name="Clum A."/>
            <person name="Salamov A."/>
            <person name="Andreopoulos B."/>
            <person name="Cheng J.F."/>
            <person name="Woyke T."/>
            <person name="Pelin A."/>
            <person name="Henrissat B."/>
            <person name="Reynolds N.K."/>
            <person name="Benny G.L."/>
            <person name="Smith M.E."/>
            <person name="James T.Y."/>
            <person name="Grigoriev I.V."/>
        </authorList>
    </citation>
    <scope>NUCLEOTIDE SEQUENCE [LARGE SCALE GENOMIC DNA]</scope>
    <source>
        <strain evidence="8">RSA 1356</strain>
    </source>
</reference>
<dbReference type="PANTHER" id="PTHR10869:SF246">
    <property type="entry name" value="TRANSMEMBRANE PROLYL 4-HYDROXYLASE"/>
    <property type="match status" value="1"/>
</dbReference>
<gene>
    <name evidence="7" type="ORF">THASP1DRAFT_28974</name>
</gene>
<dbReference type="EMBL" id="KZ992529">
    <property type="protein sequence ID" value="RKP09243.1"/>
    <property type="molecule type" value="Genomic_DNA"/>
</dbReference>
<dbReference type="InterPro" id="IPR045054">
    <property type="entry name" value="P4HA-like"/>
</dbReference>
<evidence type="ECO:0000256" key="5">
    <source>
        <dbReference type="ARBA" id="ARBA00023004"/>
    </source>
</evidence>
<dbReference type="PANTHER" id="PTHR10869">
    <property type="entry name" value="PROLYL 4-HYDROXYLASE ALPHA SUBUNIT"/>
    <property type="match status" value="1"/>
</dbReference>